<protein>
    <submittedName>
        <fullName evidence="10">Uncharacterized protein</fullName>
    </submittedName>
</protein>
<evidence type="ECO:0000256" key="2">
    <source>
        <dbReference type="ARBA" id="ARBA00008328"/>
    </source>
</evidence>
<dbReference type="GO" id="GO:0046961">
    <property type="term" value="F:proton-transporting ATPase activity, rotational mechanism"/>
    <property type="evidence" value="ECO:0007669"/>
    <property type="project" value="InterPro"/>
</dbReference>
<reference evidence="10" key="1">
    <citation type="submission" date="2009-12" db="EMBL/GenBank/DDBJ databases">
        <title>The Genome Sequence of Anolis carolinensis (Green Anole Lizard).</title>
        <authorList>
            <consortium name="The Genome Sequencing Platform"/>
            <person name="Di Palma F."/>
            <person name="Alfoldi J."/>
            <person name="Heiman D."/>
            <person name="Young S."/>
            <person name="Grabherr M."/>
            <person name="Johnson J."/>
            <person name="Lander E.S."/>
            <person name="Lindblad-Toh K."/>
        </authorList>
    </citation>
    <scope>NUCLEOTIDE SEQUENCE [LARGE SCALE GENOMIC DNA]</scope>
    <source>
        <strain evidence="10">JBL SC #1</strain>
    </source>
</reference>
<dbReference type="InParanoid" id="A0A803TG97"/>
<dbReference type="GO" id="GO:0033179">
    <property type="term" value="C:proton-transporting V-type ATPase, V0 domain"/>
    <property type="evidence" value="ECO:0007669"/>
    <property type="project" value="InterPro"/>
</dbReference>
<feature type="transmembrane region" description="Helical" evidence="9">
    <location>
        <begin position="7"/>
        <end position="29"/>
    </location>
</feature>
<dbReference type="PANTHER" id="PTHR12263:SF5">
    <property type="entry name" value="V-TYPE PROTON ATPASE SUBUNIT E 1"/>
    <property type="match status" value="1"/>
</dbReference>
<dbReference type="Proteomes" id="UP000001646">
    <property type="component" value="Unplaced"/>
</dbReference>
<dbReference type="AlphaFoldDB" id="A0A803TG97"/>
<evidence type="ECO:0000256" key="4">
    <source>
        <dbReference type="ARBA" id="ARBA00022692"/>
    </source>
</evidence>
<comment type="subcellular location">
    <subcellularLocation>
        <location evidence="1">Membrane</location>
        <topology evidence="1">Multi-pass membrane protein</topology>
    </subcellularLocation>
</comment>
<evidence type="ECO:0000256" key="1">
    <source>
        <dbReference type="ARBA" id="ARBA00004141"/>
    </source>
</evidence>
<name>A0A803TG97_ANOCA</name>
<keyword evidence="11" id="KW-1185">Reference proteome</keyword>
<evidence type="ECO:0000313" key="10">
    <source>
        <dbReference type="Ensembl" id="ENSACAP00000034237.1"/>
    </source>
</evidence>
<evidence type="ECO:0000256" key="7">
    <source>
        <dbReference type="ARBA" id="ARBA00023065"/>
    </source>
</evidence>
<evidence type="ECO:0000256" key="8">
    <source>
        <dbReference type="ARBA" id="ARBA00023136"/>
    </source>
</evidence>
<feature type="transmembrane region" description="Helical" evidence="9">
    <location>
        <begin position="41"/>
        <end position="59"/>
    </location>
</feature>
<keyword evidence="7" id="KW-0406">Ion transport</keyword>
<dbReference type="Pfam" id="PF05493">
    <property type="entry name" value="ATP_synt_H"/>
    <property type="match status" value="1"/>
</dbReference>
<comment type="similarity">
    <text evidence="2">Belongs to the V-ATPase e1/e2 subunit family.</text>
</comment>
<accession>A0A803TG97</accession>
<reference evidence="10" key="3">
    <citation type="submission" date="2025-09" db="UniProtKB">
        <authorList>
            <consortium name="Ensembl"/>
        </authorList>
    </citation>
    <scope>IDENTIFICATION</scope>
</reference>
<evidence type="ECO:0000256" key="3">
    <source>
        <dbReference type="ARBA" id="ARBA00022448"/>
    </source>
</evidence>
<dbReference type="Ensembl" id="ENSACAT00000057822.1">
    <property type="protein sequence ID" value="ENSACAP00000034237.1"/>
    <property type="gene ID" value="ENSACAG00000040982.1"/>
</dbReference>
<keyword evidence="4 9" id="KW-0812">Transmembrane</keyword>
<proteinExistence type="inferred from homology"/>
<dbReference type="InterPro" id="IPR008389">
    <property type="entry name" value="ATPase_V0-cplx_e1/e2_su"/>
</dbReference>
<organism evidence="10 11">
    <name type="scientific">Anolis carolinensis</name>
    <name type="common">Green anole</name>
    <name type="synonym">American chameleon</name>
    <dbReference type="NCBI Taxonomy" id="28377"/>
    <lineage>
        <taxon>Eukaryota</taxon>
        <taxon>Metazoa</taxon>
        <taxon>Chordata</taxon>
        <taxon>Craniata</taxon>
        <taxon>Vertebrata</taxon>
        <taxon>Euteleostomi</taxon>
        <taxon>Lepidosauria</taxon>
        <taxon>Squamata</taxon>
        <taxon>Bifurcata</taxon>
        <taxon>Unidentata</taxon>
        <taxon>Episquamata</taxon>
        <taxon>Toxicofera</taxon>
        <taxon>Iguania</taxon>
        <taxon>Dactyloidae</taxon>
        <taxon>Anolis</taxon>
    </lineage>
</organism>
<evidence type="ECO:0000256" key="5">
    <source>
        <dbReference type="ARBA" id="ARBA00022781"/>
    </source>
</evidence>
<reference evidence="10" key="2">
    <citation type="submission" date="2025-08" db="UniProtKB">
        <authorList>
            <consortium name="Ensembl"/>
        </authorList>
    </citation>
    <scope>IDENTIFICATION</scope>
</reference>
<sequence length="68" mass="7298">MTQLVRVYLDMSFMSVFCGVAGSVLQGLVSKGPNWGVINTMLVRCAACCYLFGLIVILASGTHSWGHS</sequence>
<keyword evidence="8 9" id="KW-0472">Membrane</keyword>
<evidence type="ECO:0000313" key="11">
    <source>
        <dbReference type="Proteomes" id="UP000001646"/>
    </source>
</evidence>
<keyword evidence="3" id="KW-0813">Transport</keyword>
<dbReference type="PANTHER" id="PTHR12263">
    <property type="entry name" value="VACUOLAR ATP SYNTHASE SUBUNIT H"/>
    <property type="match status" value="1"/>
</dbReference>
<keyword evidence="5" id="KW-0375">Hydrogen ion transport</keyword>
<keyword evidence="6 9" id="KW-1133">Transmembrane helix</keyword>
<evidence type="ECO:0000256" key="9">
    <source>
        <dbReference type="SAM" id="Phobius"/>
    </source>
</evidence>
<evidence type="ECO:0000256" key="6">
    <source>
        <dbReference type="ARBA" id="ARBA00022989"/>
    </source>
</evidence>